<dbReference type="VEuPathDB" id="FungiDB:PV09_06575"/>
<dbReference type="InterPro" id="IPR010573">
    <property type="entry name" value="MFS_Str1/Tri12-like"/>
</dbReference>
<protein>
    <recommendedName>
        <fullName evidence="9">Major facilitator superfamily (MFS) profile domain-containing protein</fullName>
    </recommendedName>
</protein>
<dbReference type="Gene3D" id="1.20.1250.20">
    <property type="entry name" value="MFS general substrate transporter like domains"/>
    <property type="match status" value="1"/>
</dbReference>
<name>A0A0D1YMW0_9PEZI</name>
<feature type="transmembrane region" description="Helical" evidence="6">
    <location>
        <begin position="112"/>
        <end position="131"/>
    </location>
</feature>
<accession>A0A0D1YMW0</accession>
<dbReference type="Pfam" id="PF06609">
    <property type="entry name" value="TRI12"/>
    <property type="match status" value="1"/>
</dbReference>
<dbReference type="GO" id="GO:0022857">
    <property type="term" value="F:transmembrane transporter activity"/>
    <property type="evidence" value="ECO:0007669"/>
    <property type="project" value="InterPro"/>
</dbReference>
<keyword evidence="5 6" id="KW-0472">Membrane</keyword>
<organism evidence="7 8">
    <name type="scientific">Verruconis gallopava</name>
    <dbReference type="NCBI Taxonomy" id="253628"/>
    <lineage>
        <taxon>Eukaryota</taxon>
        <taxon>Fungi</taxon>
        <taxon>Dikarya</taxon>
        <taxon>Ascomycota</taxon>
        <taxon>Pezizomycotina</taxon>
        <taxon>Dothideomycetes</taxon>
        <taxon>Pleosporomycetidae</taxon>
        <taxon>Venturiales</taxon>
        <taxon>Sympoventuriaceae</taxon>
        <taxon>Verruconis</taxon>
    </lineage>
</organism>
<dbReference type="PANTHER" id="PTHR23501:SF195">
    <property type="entry name" value="PEP5"/>
    <property type="match status" value="1"/>
</dbReference>
<dbReference type="EMBL" id="KN847551">
    <property type="protein sequence ID" value="KIW02082.1"/>
    <property type="molecule type" value="Genomic_DNA"/>
</dbReference>
<dbReference type="InterPro" id="IPR036259">
    <property type="entry name" value="MFS_trans_sf"/>
</dbReference>
<dbReference type="SUPFAM" id="SSF103473">
    <property type="entry name" value="MFS general substrate transporter"/>
    <property type="match status" value="1"/>
</dbReference>
<keyword evidence="4 6" id="KW-1133">Transmembrane helix</keyword>
<gene>
    <name evidence="7" type="ORF">PV09_06575</name>
</gene>
<evidence type="ECO:0008006" key="9">
    <source>
        <dbReference type="Google" id="ProtNLM"/>
    </source>
</evidence>
<feature type="transmembrane region" description="Helical" evidence="6">
    <location>
        <begin position="237"/>
        <end position="258"/>
    </location>
</feature>
<dbReference type="GO" id="GO:0005886">
    <property type="term" value="C:plasma membrane"/>
    <property type="evidence" value="ECO:0007669"/>
    <property type="project" value="TreeGrafter"/>
</dbReference>
<dbReference type="InParanoid" id="A0A0D1YMW0"/>
<feature type="transmembrane region" description="Helical" evidence="6">
    <location>
        <begin position="82"/>
        <end position="100"/>
    </location>
</feature>
<feature type="transmembrane region" description="Helical" evidence="6">
    <location>
        <begin position="480"/>
        <end position="500"/>
    </location>
</feature>
<keyword evidence="3 6" id="KW-0812">Transmembrane</keyword>
<feature type="transmembrane region" description="Helical" evidence="6">
    <location>
        <begin position="309"/>
        <end position="333"/>
    </location>
</feature>
<evidence type="ECO:0000256" key="2">
    <source>
        <dbReference type="ARBA" id="ARBA00022448"/>
    </source>
</evidence>
<dbReference type="RefSeq" id="XP_016211951.1">
    <property type="nucleotide sequence ID" value="XM_016360239.1"/>
</dbReference>
<evidence type="ECO:0000256" key="4">
    <source>
        <dbReference type="ARBA" id="ARBA00022989"/>
    </source>
</evidence>
<dbReference type="GeneID" id="27314548"/>
<dbReference type="AlphaFoldDB" id="A0A0D1YMW0"/>
<evidence type="ECO:0000313" key="7">
    <source>
        <dbReference type="EMBL" id="KIW02082.1"/>
    </source>
</evidence>
<evidence type="ECO:0000256" key="5">
    <source>
        <dbReference type="ARBA" id="ARBA00023136"/>
    </source>
</evidence>
<dbReference type="Proteomes" id="UP000053259">
    <property type="component" value="Unassembled WGS sequence"/>
</dbReference>
<comment type="subcellular location">
    <subcellularLocation>
        <location evidence="1">Membrane</location>
        <topology evidence="1">Multi-pass membrane protein</topology>
    </subcellularLocation>
</comment>
<proteinExistence type="predicted"/>
<keyword evidence="8" id="KW-1185">Reference proteome</keyword>
<feature type="transmembrane region" description="Helical" evidence="6">
    <location>
        <begin position="345"/>
        <end position="368"/>
    </location>
</feature>
<dbReference type="STRING" id="253628.A0A0D1YMW0"/>
<feature type="transmembrane region" description="Helical" evidence="6">
    <location>
        <begin position="46"/>
        <end position="70"/>
    </location>
</feature>
<feature type="transmembrane region" description="Helical" evidence="6">
    <location>
        <begin position="443"/>
        <end position="468"/>
    </location>
</feature>
<reference evidence="7 8" key="1">
    <citation type="submission" date="2015-01" db="EMBL/GenBank/DDBJ databases">
        <title>The Genome Sequence of Ochroconis gallopava CBS43764.</title>
        <authorList>
            <consortium name="The Broad Institute Genomics Platform"/>
            <person name="Cuomo C."/>
            <person name="de Hoog S."/>
            <person name="Gorbushina A."/>
            <person name="Stielow B."/>
            <person name="Teixiera M."/>
            <person name="Abouelleil A."/>
            <person name="Chapman S.B."/>
            <person name="Priest M."/>
            <person name="Young S.K."/>
            <person name="Wortman J."/>
            <person name="Nusbaum C."/>
            <person name="Birren B."/>
        </authorList>
    </citation>
    <scope>NUCLEOTIDE SEQUENCE [LARGE SCALE GENOMIC DNA]</scope>
    <source>
        <strain evidence="7 8">CBS 43764</strain>
    </source>
</reference>
<feature type="transmembrane region" description="Helical" evidence="6">
    <location>
        <begin position="375"/>
        <end position="394"/>
    </location>
</feature>
<dbReference type="PANTHER" id="PTHR23501">
    <property type="entry name" value="MAJOR FACILITATOR SUPERFAMILY"/>
    <property type="match status" value="1"/>
</dbReference>
<keyword evidence="2" id="KW-0813">Transport</keyword>
<evidence type="ECO:0000313" key="8">
    <source>
        <dbReference type="Proteomes" id="UP000053259"/>
    </source>
</evidence>
<dbReference type="OrthoDB" id="2587356at2759"/>
<feature type="transmembrane region" description="Helical" evidence="6">
    <location>
        <begin position="270"/>
        <end position="289"/>
    </location>
</feature>
<evidence type="ECO:0000256" key="6">
    <source>
        <dbReference type="SAM" id="Phobius"/>
    </source>
</evidence>
<dbReference type="HOGENOM" id="CLU_000960_25_2_1"/>
<feature type="transmembrane region" description="Helical" evidence="6">
    <location>
        <begin position="198"/>
        <end position="216"/>
    </location>
</feature>
<evidence type="ECO:0000256" key="1">
    <source>
        <dbReference type="ARBA" id="ARBA00004141"/>
    </source>
</evidence>
<sequence length="585" mass="62305">MAEISPADAQLDVKKEGIEKVEHVNSNDASSDEAPAVKHKITTTQWLAIIALALSYMTAFQQGACTAAIVKSIDEALGPTTYYNWMLTANTITSTISLPVAGGLSDIFGRRWFMICGGCLSLLSAIIALCAKNINTMIAASAVGGLGRLAAVAELVPNNKRGIVQGCLDVLLLPWSVFGVNSTRFCSKGKANTDHTSVIIGIVLNAVSIALAYLFYFPPRVGLRIGTRTKIEALRQLDWTGVFLLNSGLILFLVAIGLGGTTFPWGHAGFIAPFVVGVVLIAIFIVWEAKFASFPFLDHDLFKGKTRTFSLYLVVDFVAGMGLYAAAAFWAQLARGIWEASPIKVGILCIPGGACGAVGGFFAGMLIGQHKLLKANLCLCYGTAVMMTGNWRRFKTHFHKSYSRTQHVGHRKYGSVIAIRYISAHDTRALTLVSPDGPHGIPYALGIASIAMLGTGWTLIALIVCVQLAVEDKDIGSGTLLLGSVRAIGGSVAITIYSALLQNNFVAQSQNIALQLLEVGAPLEIIQPLVLNLINENFQIAEALPGVTPQILSAARQALKSTWATGFHHVYYCAASFGAAAFVAG</sequence>
<evidence type="ECO:0000256" key="3">
    <source>
        <dbReference type="ARBA" id="ARBA00022692"/>
    </source>
</evidence>